<dbReference type="CTD" id="68918470"/>
<organism evidence="1 2">
    <name type="scientific">Caenorhabditis briggsae</name>
    <dbReference type="NCBI Taxonomy" id="6238"/>
    <lineage>
        <taxon>Eukaryota</taxon>
        <taxon>Metazoa</taxon>
        <taxon>Ecdysozoa</taxon>
        <taxon>Nematoda</taxon>
        <taxon>Chromadorea</taxon>
        <taxon>Rhabditida</taxon>
        <taxon>Rhabditina</taxon>
        <taxon>Rhabditomorpha</taxon>
        <taxon>Rhabditoidea</taxon>
        <taxon>Rhabditidae</taxon>
        <taxon>Peloderinae</taxon>
        <taxon>Caenorhabditis</taxon>
    </lineage>
</organism>
<proteinExistence type="predicted"/>
<dbReference type="EMBL" id="HE601197">
    <property type="protein sequence ID" value="CAR99242.1"/>
    <property type="molecule type" value="Genomic_DNA"/>
</dbReference>
<dbReference type="Proteomes" id="UP000008549">
    <property type="component" value="Unassembled WGS sequence"/>
</dbReference>
<dbReference type="RefSeq" id="XP_045098806.1">
    <property type="nucleotide sequence ID" value="XM_045237320.1"/>
</dbReference>
<reference evidence="1 2" key="2">
    <citation type="journal article" date="2011" name="PLoS Genet.">
        <title>Caenorhabditis briggsae recombinant inbred line genotypes reveal inter-strain incompatibility and the evolution of recombination.</title>
        <authorList>
            <person name="Ross J.A."/>
            <person name="Koboldt D.C."/>
            <person name="Staisch J.E."/>
            <person name="Chamberlin H.M."/>
            <person name="Gupta B.P."/>
            <person name="Miller R.D."/>
            <person name="Baird S.E."/>
            <person name="Haag E.S."/>
        </authorList>
    </citation>
    <scope>NUCLEOTIDE SEQUENCE [LARGE SCALE GENOMIC DNA]</scope>
    <source>
        <strain evidence="1 2">AF16</strain>
    </source>
</reference>
<name>B6IH62_CAEBR</name>
<dbReference type="HOGENOM" id="CLU_3415353_0_0_1"/>
<dbReference type="GeneID" id="68918470"/>
<evidence type="ECO:0000313" key="2">
    <source>
        <dbReference type="Proteomes" id="UP000008549"/>
    </source>
</evidence>
<gene>
    <name evidence="1" type="ORF">CBG27006</name>
    <name evidence="1" type="ORF">CBG_27006</name>
</gene>
<dbReference type="AlphaFoldDB" id="B6IH62"/>
<dbReference type="KEGG" id="cbr:CBG_27006"/>
<dbReference type="InParanoid" id="B6IH62"/>
<reference evidence="1 2" key="1">
    <citation type="journal article" date="2003" name="PLoS Biol.">
        <title>The genome sequence of Caenorhabditis briggsae: a platform for comparative genomics.</title>
        <authorList>
            <person name="Stein L.D."/>
            <person name="Bao Z."/>
            <person name="Blasiar D."/>
            <person name="Blumenthal T."/>
            <person name="Brent M.R."/>
            <person name="Chen N."/>
            <person name="Chinwalla A."/>
            <person name="Clarke L."/>
            <person name="Clee C."/>
            <person name="Coghlan A."/>
            <person name="Coulson A."/>
            <person name="D'Eustachio P."/>
            <person name="Fitch D.H."/>
            <person name="Fulton L.A."/>
            <person name="Fulton R.E."/>
            <person name="Griffiths-Jones S."/>
            <person name="Harris T.W."/>
            <person name="Hillier L.W."/>
            <person name="Kamath R."/>
            <person name="Kuwabara P.E."/>
            <person name="Mardis E.R."/>
            <person name="Marra M.A."/>
            <person name="Miner T.L."/>
            <person name="Minx P."/>
            <person name="Mullikin J.C."/>
            <person name="Plumb R.W."/>
            <person name="Rogers J."/>
            <person name="Schein J.E."/>
            <person name="Sohrmann M."/>
            <person name="Spieth J."/>
            <person name="Stajich J.E."/>
            <person name="Wei C."/>
            <person name="Willey D."/>
            <person name="Wilson R.K."/>
            <person name="Durbin R."/>
            <person name="Waterston R.H."/>
        </authorList>
    </citation>
    <scope>NUCLEOTIDE SEQUENCE [LARGE SCALE GENOMIC DNA]</scope>
    <source>
        <strain evidence="1 2">AF16</strain>
    </source>
</reference>
<protein>
    <submittedName>
        <fullName evidence="1">Protein CBG27006</fullName>
    </submittedName>
</protein>
<keyword evidence="2" id="KW-1185">Reference proteome</keyword>
<evidence type="ECO:0000313" key="1">
    <source>
        <dbReference type="EMBL" id="CAR99242.1"/>
    </source>
</evidence>
<accession>B6IH62</accession>
<sequence length="27" mass="3381">MRQNYEYRYNQVSHVNRTILSCICYIL</sequence>